<evidence type="ECO:0000313" key="3">
    <source>
        <dbReference type="Proteomes" id="UP001139493"/>
    </source>
</evidence>
<dbReference type="RefSeq" id="WP_253837453.1">
    <property type="nucleotide sequence ID" value="NZ_JAMTCS010000010.1"/>
</dbReference>
<reference evidence="2" key="1">
    <citation type="submission" date="2022-06" db="EMBL/GenBank/DDBJ databases">
        <title>Genomic Encyclopedia of Archaeal and Bacterial Type Strains, Phase II (KMG-II): from individual species to whole genera.</title>
        <authorList>
            <person name="Goeker M."/>
        </authorList>
    </citation>
    <scope>NUCLEOTIDE SEQUENCE</scope>
    <source>
        <strain evidence="2">DSM 26652</strain>
    </source>
</reference>
<evidence type="ECO:0000256" key="1">
    <source>
        <dbReference type="SAM" id="Phobius"/>
    </source>
</evidence>
<keyword evidence="3" id="KW-1185">Reference proteome</keyword>
<dbReference type="AlphaFoldDB" id="A0A9X2G5A7"/>
<keyword evidence="1" id="KW-1133">Transmembrane helix</keyword>
<protein>
    <submittedName>
        <fullName evidence="2">Uncharacterized protein</fullName>
    </submittedName>
</protein>
<organism evidence="2 3">
    <name type="scientific">Promicromonospora thailandica</name>
    <dbReference type="NCBI Taxonomy" id="765201"/>
    <lineage>
        <taxon>Bacteria</taxon>
        <taxon>Bacillati</taxon>
        <taxon>Actinomycetota</taxon>
        <taxon>Actinomycetes</taxon>
        <taxon>Micrococcales</taxon>
        <taxon>Promicromonosporaceae</taxon>
        <taxon>Promicromonospora</taxon>
    </lineage>
</organism>
<name>A0A9X2G5A7_9MICO</name>
<comment type="caution">
    <text evidence="2">The sequence shown here is derived from an EMBL/GenBank/DDBJ whole genome shotgun (WGS) entry which is preliminary data.</text>
</comment>
<sequence length="87" mass="9707">MTDEGFAVVTTVAQFWPVAAIGAVVVAILRCVTYVVRKHVDHKHNLQTLDRLAALPPAVRRDYIALERTRLTATRPRAERGVDARDT</sequence>
<accession>A0A9X2G5A7</accession>
<dbReference type="EMBL" id="JAMTCS010000010">
    <property type="protein sequence ID" value="MCP2265985.1"/>
    <property type="molecule type" value="Genomic_DNA"/>
</dbReference>
<proteinExistence type="predicted"/>
<keyword evidence="1" id="KW-0812">Transmembrane</keyword>
<gene>
    <name evidence="2" type="ORF">APR03_003350</name>
</gene>
<evidence type="ECO:0000313" key="2">
    <source>
        <dbReference type="EMBL" id="MCP2265985.1"/>
    </source>
</evidence>
<dbReference type="Proteomes" id="UP001139493">
    <property type="component" value="Unassembled WGS sequence"/>
</dbReference>
<feature type="transmembrane region" description="Helical" evidence="1">
    <location>
        <begin position="15"/>
        <end position="36"/>
    </location>
</feature>
<keyword evidence="1" id="KW-0472">Membrane</keyword>